<protein>
    <submittedName>
        <fullName evidence="2">Uncharacterized protein</fullName>
    </submittedName>
</protein>
<dbReference type="InterPro" id="IPR036691">
    <property type="entry name" value="Endo/exonu/phosph_ase_sf"/>
</dbReference>
<evidence type="ECO:0000256" key="1">
    <source>
        <dbReference type="SAM" id="MobiDB-lite"/>
    </source>
</evidence>
<dbReference type="Proteomes" id="UP000288805">
    <property type="component" value="Unassembled WGS sequence"/>
</dbReference>
<name>A0A438IFR6_VITVI</name>
<accession>A0A438IFR6</accession>
<proteinExistence type="predicted"/>
<evidence type="ECO:0000313" key="3">
    <source>
        <dbReference type="Proteomes" id="UP000288805"/>
    </source>
</evidence>
<organism evidence="2 3">
    <name type="scientific">Vitis vinifera</name>
    <name type="common">Grape</name>
    <dbReference type="NCBI Taxonomy" id="29760"/>
    <lineage>
        <taxon>Eukaryota</taxon>
        <taxon>Viridiplantae</taxon>
        <taxon>Streptophyta</taxon>
        <taxon>Embryophyta</taxon>
        <taxon>Tracheophyta</taxon>
        <taxon>Spermatophyta</taxon>
        <taxon>Magnoliopsida</taxon>
        <taxon>eudicotyledons</taxon>
        <taxon>Gunneridae</taxon>
        <taxon>Pentapetalae</taxon>
        <taxon>rosids</taxon>
        <taxon>Vitales</taxon>
        <taxon>Vitaceae</taxon>
        <taxon>Viteae</taxon>
        <taxon>Vitis</taxon>
    </lineage>
</organism>
<dbReference type="AlphaFoldDB" id="A0A438IFR6"/>
<reference evidence="2 3" key="1">
    <citation type="journal article" date="2018" name="PLoS Genet.">
        <title>Population sequencing reveals clonal diversity and ancestral inbreeding in the grapevine cultivar Chardonnay.</title>
        <authorList>
            <person name="Roach M.J."/>
            <person name="Johnson D.L."/>
            <person name="Bohlmann J."/>
            <person name="van Vuuren H.J."/>
            <person name="Jones S.J."/>
            <person name="Pretorius I.S."/>
            <person name="Schmidt S.A."/>
            <person name="Borneman A.R."/>
        </authorList>
    </citation>
    <scope>NUCLEOTIDE SEQUENCE [LARGE SCALE GENOMIC DNA]</scope>
    <source>
        <strain evidence="3">cv. Chardonnay</strain>
        <tissue evidence="2">Leaf</tissue>
    </source>
</reference>
<feature type="region of interest" description="Disordered" evidence="1">
    <location>
        <begin position="98"/>
        <end position="149"/>
    </location>
</feature>
<dbReference type="Gene3D" id="3.60.10.10">
    <property type="entry name" value="Endonuclease/exonuclease/phosphatase"/>
    <property type="match status" value="1"/>
</dbReference>
<sequence>MEQIAWVRIYGLPISLWSPGTLKKIGEECGGFVDMDERTRSMGEIQWARILIRPVVKRPFSATENRRNKEVRGELHSRAEKRVGKELVGAGIEELQTPVDGSDLQENGPGPAPGLQFQGQENRDWASPIGRMAGPAASGPNMGLSGLKKDGGLNKMNGLLGRKLKNKPKVNDYSEAGPSWAAEMGCNQLTEVEGPEREGPIAPLEKAGFLGRFSSRKGPNSEDPLISWVIEEPRREQGDVGLSMTDRALEEEVKRYALNPYPKGKRAVGTPLLLFSNSDRAPEGESFDHPGAERSFTGQREPVDSCPMRMKIITWNVRGANDSSKRKIIKNYIRNQRVDLMCIQETKIQEMSEGIVRSLDWGDSQIGEPEMRKGCGWHFDMLDKRVLEILDWEEGQFSLSCRFKITENGLSGFLRVCMALLPKWKGRGGEFTWSGGLNNQAWARLDRFLVSPSWLDQFSGVTQAELGGKKLKSGAALAIDWQLK</sequence>
<dbReference type="SUPFAM" id="SSF56219">
    <property type="entry name" value="DNase I-like"/>
    <property type="match status" value="1"/>
</dbReference>
<gene>
    <name evidence="2" type="ORF">CK203_039128</name>
</gene>
<dbReference type="PANTHER" id="PTHR34427">
    <property type="entry name" value="DUF4283 DOMAIN PROTEIN"/>
    <property type="match status" value="1"/>
</dbReference>
<dbReference type="EMBL" id="QGNW01000113">
    <property type="protein sequence ID" value="RVW95517.1"/>
    <property type="molecule type" value="Genomic_DNA"/>
</dbReference>
<evidence type="ECO:0000313" key="2">
    <source>
        <dbReference type="EMBL" id="RVW95517.1"/>
    </source>
</evidence>
<comment type="caution">
    <text evidence="2">The sequence shown here is derived from an EMBL/GenBank/DDBJ whole genome shotgun (WGS) entry which is preliminary data.</text>
</comment>
<feature type="region of interest" description="Disordered" evidence="1">
    <location>
        <begin position="279"/>
        <end position="301"/>
    </location>
</feature>
<dbReference type="PANTHER" id="PTHR34427:SF5">
    <property type="entry name" value="DUF4283 DOMAIN-CONTAINING PROTEIN"/>
    <property type="match status" value="1"/>
</dbReference>
<feature type="compositionally biased region" description="Basic and acidic residues" evidence="1">
    <location>
        <begin position="280"/>
        <end position="292"/>
    </location>
</feature>